<evidence type="ECO:0000256" key="1">
    <source>
        <dbReference type="SAM" id="Phobius"/>
    </source>
</evidence>
<reference evidence="2 3" key="1">
    <citation type="submission" date="2018-02" db="EMBL/GenBank/DDBJ databases">
        <title>The genomes of Aspergillus section Nigri reveals drivers in fungal speciation.</title>
        <authorList>
            <consortium name="DOE Joint Genome Institute"/>
            <person name="Vesth T.C."/>
            <person name="Nybo J."/>
            <person name="Theobald S."/>
            <person name="Brandl J."/>
            <person name="Frisvad J.C."/>
            <person name="Nielsen K.F."/>
            <person name="Lyhne E.K."/>
            <person name="Kogle M.E."/>
            <person name="Kuo A."/>
            <person name="Riley R."/>
            <person name="Clum A."/>
            <person name="Nolan M."/>
            <person name="Lipzen A."/>
            <person name="Salamov A."/>
            <person name="Henrissat B."/>
            <person name="Wiebenga A."/>
            <person name="De vries R.P."/>
            <person name="Grigoriev I.V."/>
            <person name="Mortensen U.H."/>
            <person name="Andersen M.R."/>
            <person name="Baker S.E."/>
        </authorList>
    </citation>
    <scope>NUCLEOTIDE SEQUENCE [LARGE SCALE GENOMIC DNA]</scope>
    <source>
        <strain evidence="2 3">CBS 114.80</strain>
    </source>
</reference>
<keyword evidence="1" id="KW-0472">Membrane</keyword>
<evidence type="ECO:0000313" key="3">
    <source>
        <dbReference type="Proteomes" id="UP000248817"/>
    </source>
</evidence>
<evidence type="ECO:0000313" key="2">
    <source>
        <dbReference type="EMBL" id="PYI26327.1"/>
    </source>
</evidence>
<dbReference type="Proteomes" id="UP000248817">
    <property type="component" value="Unassembled WGS sequence"/>
</dbReference>
<keyword evidence="3" id="KW-1185">Reference proteome</keyword>
<name>A0A2V5IQT3_9EURO</name>
<accession>A0A2V5IQT3</accession>
<keyword evidence="1" id="KW-1133">Transmembrane helix</keyword>
<sequence length="337" mass="37326">MVGSQLGRASEDHASIQKERKFSNTYYDTIIANGQIQQYIRESTGVLNDCWHNTRKDWELCSGGNRGSEQHEHSKVLPVGRVFGNPHPNTMGALRANFIFNRIVQMLQHVMWGSDWRNSCSEECVWTTVWRRENGDEPVVLIITLSVTQRCLWELLYEKSIYKSLKPSGQRHNRHSKIVFYTPYSNLTCISWRDHLYDYSSWVDTNSLPYFYSGKVAGVEPQVGNPGGNSACAKWCAQNFPSNPGSCTSQAAKNGGPCFECGPLQKSPITKKLCSGVCTDITTVQNCGDCGHAQARSVILVFVVHEATAMTTASVVLWGVGAVAAAAGLPATLARRI</sequence>
<keyword evidence="1" id="KW-0812">Transmembrane</keyword>
<dbReference type="EMBL" id="KZ825603">
    <property type="protein sequence ID" value="PYI26327.1"/>
    <property type="molecule type" value="Genomic_DNA"/>
</dbReference>
<feature type="transmembrane region" description="Helical" evidence="1">
    <location>
        <begin position="315"/>
        <end position="334"/>
    </location>
</feature>
<proteinExistence type="predicted"/>
<organism evidence="2 3">
    <name type="scientific">Aspergillus indologenus CBS 114.80</name>
    <dbReference type="NCBI Taxonomy" id="1450541"/>
    <lineage>
        <taxon>Eukaryota</taxon>
        <taxon>Fungi</taxon>
        <taxon>Dikarya</taxon>
        <taxon>Ascomycota</taxon>
        <taxon>Pezizomycotina</taxon>
        <taxon>Eurotiomycetes</taxon>
        <taxon>Eurotiomycetidae</taxon>
        <taxon>Eurotiales</taxon>
        <taxon>Aspergillaceae</taxon>
        <taxon>Aspergillus</taxon>
        <taxon>Aspergillus subgen. Circumdati</taxon>
    </lineage>
</organism>
<dbReference type="AlphaFoldDB" id="A0A2V5IQT3"/>
<protein>
    <submittedName>
        <fullName evidence="2">Uncharacterized protein</fullName>
    </submittedName>
</protein>
<gene>
    <name evidence="2" type="ORF">BP00DRAFT_419790</name>
</gene>